<name>A0A0D8FUY6_9ACTN</name>
<dbReference type="GO" id="GO:0003887">
    <property type="term" value="F:DNA-directed DNA polymerase activity"/>
    <property type="evidence" value="ECO:0007669"/>
    <property type="project" value="UniProtKB-EC"/>
</dbReference>
<sequence length="225" mass="24539">MSRAIVAPSLSDLRTTTFVVVDTETTGGSARYHELTEIAALKVCGGEVVGHLRSLIHGLSPIPPMIVTLTGITDPMRSLAPEEIEVLNAFTSFVGDAVIVGHNLSFDIGFLDAALIRSTLPPISSRRIDTLRLARHLLRDEVENFKLATLARYLRLRTPSHRALADVLATTDLLHELIGRLGAIGITTFEEIDNLWIAGRTRKASFTRSPSPALKRPRSVTTPTD</sequence>
<feature type="domain" description="Exonuclease" evidence="2">
    <location>
        <begin position="17"/>
        <end position="183"/>
    </location>
</feature>
<evidence type="ECO:0000259" key="2">
    <source>
        <dbReference type="SMART" id="SM00479"/>
    </source>
</evidence>
<dbReference type="Gene3D" id="3.30.420.10">
    <property type="entry name" value="Ribonuclease H-like superfamily/Ribonuclease H"/>
    <property type="match status" value="1"/>
</dbReference>
<dbReference type="InterPro" id="IPR036397">
    <property type="entry name" value="RNaseH_sf"/>
</dbReference>
<keyword evidence="1" id="KW-0269">Exonuclease</keyword>
<dbReference type="AlphaFoldDB" id="A0A0D8FUY6"/>
<accession>A0A0D8FUY6</accession>
<dbReference type="GO" id="GO:0008408">
    <property type="term" value="F:3'-5' exonuclease activity"/>
    <property type="evidence" value="ECO:0007669"/>
    <property type="project" value="TreeGrafter"/>
</dbReference>
<dbReference type="eggNOG" id="COG0847">
    <property type="taxonomic scope" value="Bacteria"/>
</dbReference>
<evidence type="ECO:0000256" key="1">
    <source>
        <dbReference type="ARBA" id="ARBA00022839"/>
    </source>
</evidence>
<dbReference type="Proteomes" id="UP000032336">
    <property type="component" value="Unassembled WGS sequence"/>
</dbReference>
<keyword evidence="1" id="KW-0378">Hydrolase</keyword>
<dbReference type="PANTHER" id="PTHR30231">
    <property type="entry name" value="DNA POLYMERASE III SUBUNIT EPSILON"/>
    <property type="match status" value="1"/>
</dbReference>
<gene>
    <name evidence="3" type="primary">polC1</name>
    <name evidence="3" type="ORF">FEAC_15310</name>
</gene>
<keyword evidence="3" id="KW-0808">Transferase</keyword>
<proteinExistence type="predicted"/>
<dbReference type="SMART" id="SM00479">
    <property type="entry name" value="EXOIII"/>
    <property type="match status" value="1"/>
</dbReference>
<dbReference type="FunFam" id="3.30.420.10:FF:000045">
    <property type="entry name" value="3'-5' exonuclease DinG"/>
    <property type="match status" value="1"/>
</dbReference>
<dbReference type="RefSeq" id="WP_052565977.1">
    <property type="nucleotide sequence ID" value="NZ_JQKF01000010.1"/>
</dbReference>
<dbReference type="GO" id="GO:0003677">
    <property type="term" value="F:DNA binding"/>
    <property type="evidence" value="ECO:0007669"/>
    <property type="project" value="InterPro"/>
</dbReference>
<dbReference type="STRING" id="1121877.FEAC_15310"/>
<comment type="caution">
    <text evidence="3">The sequence shown here is derived from an EMBL/GenBank/DDBJ whole genome shotgun (WGS) entry which is preliminary data.</text>
</comment>
<dbReference type="Pfam" id="PF00929">
    <property type="entry name" value="RNase_T"/>
    <property type="match status" value="1"/>
</dbReference>
<keyword evidence="1" id="KW-0540">Nuclease</keyword>
<dbReference type="GO" id="GO:0005829">
    <property type="term" value="C:cytosol"/>
    <property type="evidence" value="ECO:0007669"/>
    <property type="project" value="TreeGrafter"/>
</dbReference>
<dbReference type="CDD" id="cd06127">
    <property type="entry name" value="DEDDh"/>
    <property type="match status" value="1"/>
</dbReference>
<evidence type="ECO:0000313" key="4">
    <source>
        <dbReference type="Proteomes" id="UP000032336"/>
    </source>
</evidence>
<organism evidence="3 4">
    <name type="scientific">Ferrimicrobium acidiphilum DSM 19497</name>
    <dbReference type="NCBI Taxonomy" id="1121877"/>
    <lineage>
        <taxon>Bacteria</taxon>
        <taxon>Bacillati</taxon>
        <taxon>Actinomycetota</taxon>
        <taxon>Acidimicrobiia</taxon>
        <taxon>Acidimicrobiales</taxon>
        <taxon>Acidimicrobiaceae</taxon>
        <taxon>Ferrimicrobium</taxon>
    </lineage>
</organism>
<dbReference type="EC" id="2.7.7.7" evidence="3"/>
<dbReference type="GO" id="GO:0045004">
    <property type="term" value="P:DNA replication proofreading"/>
    <property type="evidence" value="ECO:0007669"/>
    <property type="project" value="TreeGrafter"/>
</dbReference>
<reference evidence="3 4" key="1">
    <citation type="submission" date="2015-01" db="EMBL/GenBank/DDBJ databases">
        <title>Draft genome of the acidophilic iron oxidizer Ferrimicrobium acidiphilum strain T23.</title>
        <authorList>
            <person name="Poehlein A."/>
            <person name="Eisen S."/>
            <person name="Schloemann M."/>
            <person name="Johnson B.D."/>
            <person name="Daniel R."/>
            <person name="Muehling M."/>
        </authorList>
    </citation>
    <scope>NUCLEOTIDE SEQUENCE [LARGE SCALE GENOMIC DNA]</scope>
    <source>
        <strain evidence="3 4">T23</strain>
    </source>
</reference>
<dbReference type="InterPro" id="IPR013520">
    <property type="entry name" value="Ribonucl_H"/>
</dbReference>
<keyword evidence="4" id="KW-1185">Reference proteome</keyword>
<dbReference type="NCBIfam" id="TIGR00573">
    <property type="entry name" value="dnaq"/>
    <property type="match status" value="1"/>
</dbReference>
<evidence type="ECO:0000313" key="3">
    <source>
        <dbReference type="EMBL" id="KJE76744.1"/>
    </source>
</evidence>
<protein>
    <submittedName>
        <fullName evidence="3">DNA polymerase III PolC-type</fullName>
        <ecNumber evidence="3">2.7.7.7</ecNumber>
    </submittedName>
</protein>
<dbReference type="InterPro" id="IPR012337">
    <property type="entry name" value="RNaseH-like_sf"/>
</dbReference>
<dbReference type="OrthoDB" id="9803913at2"/>
<keyword evidence="3" id="KW-0548">Nucleotidyltransferase</keyword>
<dbReference type="SUPFAM" id="SSF53098">
    <property type="entry name" value="Ribonuclease H-like"/>
    <property type="match status" value="1"/>
</dbReference>
<dbReference type="GeneID" id="78372713"/>
<dbReference type="InterPro" id="IPR006054">
    <property type="entry name" value="DnaQ"/>
</dbReference>
<dbReference type="PANTHER" id="PTHR30231:SF41">
    <property type="entry name" value="DNA POLYMERASE III SUBUNIT EPSILON"/>
    <property type="match status" value="1"/>
</dbReference>
<dbReference type="EMBL" id="JXUW01000012">
    <property type="protein sequence ID" value="KJE76744.1"/>
    <property type="molecule type" value="Genomic_DNA"/>
</dbReference>